<name>A0A9D4ZXU7_PEA</name>
<dbReference type="AlphaFoldDB" id="A0A9D4ZXU7"/>
<keyword evidence="3" id="KW-1185">Reference proteome</keyword>
<dbReference type="Proteomes" id="UP001058974">
    <property type="component" value="Chromosome 7"/>
</dbReference>
<accession>A0A9D4ZXU7</accession>
<dbReference type="Pfam" id="PF04195">
    <property type="entry name" value="Transposase_28"/>
    <property type="match status" value="1"/>
</dbReference>
<gene>
    <name evidence="2" type="ORF">KIW84_073815</name>
</gene>
<dbReference type="EMBL" id="JAMSHJ010000007">
    <property type="protein sequence ID" value="KAI5387864.1"/>
    <property type="molecule type" value="Genomic_DNA"/>
</dbReference>
<dbReference type="InterPro" id="IPR007321">
    <property type="entry name" value="Transposase_28"/>
</dbReference>
<organism evidence="2 3">
    <name type="scientific">Pisum sativum</name>
    <name type="common">Garden pea</name>
    <name type="synonym">Lathyrus oleraceus</name>
    <dbReference type="NCBI Taxonomy" id="3888"/>
    <lineage>
        <taxon>Eukaryota</taxon>
        <taxon>Viridiplantae</taxon>
        <taxon>Streptophyta</taxon>
        <taxon>Embryophyta</taxon>
        <taxon>Tracheophyta</taxon>
        <taxon>Spermatophyta</taxon>
        <taxon>Magnoliopsida</taxon>
        <taxon>eudicotyledons</taxon>
        <taxon>Gunneridae</taxon>
        <taxon>Pentapetalae</taxon>
        <taxon>rosids</taxon>
        <taxon>fabids</taxon>
        <taxon>Fabales</taxon>
        <taxon>Fabaceae</taxon>
        <taxon>Papilionoideae</taxon>
        <taxon>50 kb inversion clade</taxon>
        <taxon>NPAAA clade</taxon>
        <taxon>Hologalegina</taxon>
        <taxon>IRL clade</taxon>
        <taxon>Fabeae</taxon>
        <taxon>Lathyrus</taxon>
    </lineage>
</organism>
<proteinExistence type="predicted"/>
<sequence>MGYPSVSYHGSVEGSRERVVGGFYASYDGVSQENVYNLLFFHVASGRGNFPAFDDIPPVMARNTKFVHVREITFLYSTEDMFNKFRHNIRFSSIGKEKDVIMEHCSHEEREDMETYDDPSTLFFYFDFPVIYELGVLVPFFYFEEEFLTTLNLAHSQVTPNAWGILRAFQIVCLKLGVHPFVRVFLYLFGITFLPNSGWVTMRPFLGVQFLRPFSRTYKYWKDMFVWVKGRAIHIPSL</sequence>
<protein>
    <recommendedName>
        <fullName evidence="1">Transposase (putative) gypsy type domain-containing protein</fullName>
    </recommendedName>
</protein>
<evidence type="ECO:0000313" key="3">
    <source>
        <dbReference type="Proteomes" id="UP001058974"/>
    </source>
</evidence>
<evidence type="ECO:0000259" key="1">
    <source>
        <dbReference type="Pfam" id="PF04195"/>
    </source>
</evidence>
<comment type="caution">
    <text evidence="2">The sequence shown here is derived from an EMBL/GenBank/DDBJ whole genome shotgun (WGS) entry which is preliminary data.</text>
</comment>
<dbReference type="Gramene" id="Psat07G0381500-T1">
    <property type="protein sequence ID" value="KAI5387864.1"/>
    <property type="gene ID" value="KIW84_073815"/>
</dbReference>
<reference evidence="2 3" key="1">
    <citation type="journal article" date="2022" name="Nat. Genet.">
        <title>Improved pea reference genome and pan-genome highlight genomic features and evolutionary characteristics.</title>
        <authorList>
            <person name="Yang T."/>
            <person name="Liu R."/>
            <person name="Luo Y."/>
            <person name="Hu S."/>
            <person name="Wang D."/>
            <person name="Wang C."/>
            <person name="Pandey M.K."/>
            <person name="Ge S."/>
            <person name="Xu Q."/>
            <person name="Li N."/>
            <person name="Li G."/>
            <person name="Huang Y."/>
            <person name="Saxena R.K."/>
            <person name="Ji Y."/>
            <person name="Li M."/>
            <person name="Yan X."/>
            <person name="He Y."/>
            <person name="Liu Y."/>
            <person name="Wang X."/>
            <person name="Xiang C."/>
            <person name="Varshney R.K."/>
            <person name="Ding H."/>
            <person name="Gao S."/>
            <person name="Zong X."/>
        </authorList>
    </citation>
    <scope>NUCLEOTIDE SEQUENCE [LARGE SCALE GENOMIC DNA]</scope>
    <source>
        <strain evidence="2 3">cv. Zhongwan 6</strain>
    </source>
</reference>
<evidence type="ECO:0000313" key="2">
    <source>
        <dbReference type="EMBL" id="KAI5387864.1"/>
    </source>
</evidence>
<feature type="domain" description="Transposase (putative) gypsy type" evidence="1">
    <location>
        <begin position="133"/>
        <end position="190"/>
    </location>
</feature>